<evidence type="ECO:0000313" key="2">
    <source>
        <dbReference type="EMBL" id="TXD93890.1"/>
    </source>
</evidence>
<dbReference type="AlphaFoldDB" id="A0A5C6ZVF1"/>
<feature type="domain" description="Glycosyltransferase 2-like" evidence="1">
    <location>
        <begin position="5"/>
        <end position="160"/>
    </location>
</feature>
<dbReference type="SUPFAM" id="SSF53448">
    <property type="entry name" value="Nucleotide-diphospho-sugar transferases"/>
    <property type="match status" value="1"/>
</dbReference>
<keyword evidence="2" id="KW-0808">Transferase</keyword>
<evidence type="ECO:0000313" key="3">
    <source>
        <dbReference type="Proteomes" id="UP000321367"/>
    </source>
</evidence>
<dbReference type="PANTHER" id="PTHR10859:SF91">
    <property type="entry name" value="DOLICHYL-PHOSPHATE BETA-GLUCOSYLTRANSFERASE"/>
    <property type="match status" value="1"/>
</dbReference>
<sequence length="239" mass="27798">MSKICIIIPCFNEEERINLKIFSEYIESNSHNFYFINDGSFDNTLDILEELKKLHPDKVKVIDLSMNYGKAEAVRQGILKAAEFPGFDYIGYLDADLATPLQEIDYLTANFSYGYKFIMGSRVKRLGATIERDLTRHYMGRIFATVASIVLKLKPYDSQCGAKFFEVGLAQELFSSPFASKWLFDLELLFRYKSKNKEDYKKYILEVPLRLWKEKEGSKIKLVDFFIAPLDLIKIRSRN</sequence>
<organism evidence="2 3">
    <name type="scientific">Gillisia hiemivivida</name>
    <dbReference type="NCBI Taxonomy" id="291190"/>
    <lineage>
        <taxon>Bacteria</taxon>
        <taxon>Pseudomonadati</taxon>
        <taxon>Bacteroidota</taxon>
        <taxon>Flavobacteriia</taxon>
        <taxon>Flavobacteriales</taxon>
        <taxon>Flavobacteriaceae</taxon>
        <taxon>Gillisia</taxon>
    </lineage>
</organism>
<dbReference type="Proteomes" id="UP000321367">
    <property type="component" value="Unassembled WGS sequence"/>
</dbReference>
<dbReference type="GO" id="GO:0016740">
    <property type="term" value="F:transferase activity"/>
    <property type="evidence" value="ECO:0007669"/>
    <property type="project" value="UniProtKB-KW"/>
</dbReference>
<proteinExistence type="predicted"/>
<accession>A0A5C6ZVF1</accession>
<dbReference type="PANTHER" id="PTHR10859">
    <property type="entry name" value="GLYCOSYL TRANSFERASE"/>
    <property type="match status" value="1"/>
</dbReference>
<name>A0A5C6ZVF1_9FLAO</name>
<protein>
    <submittedName>
        <fullName evidence="2">Glycosyltransferase</fullName>
    </submittedName>
</protein>
<dbReference type="Pfam" id="PF00535">
    <property type="entry name" value="Glycos_transf_2"/>
    <property type="match status" value="1"/>
</dbReference>
<dbReference type="RefSeq" id="WP_146931963.1">
    <property type="nucleotide sequence ID" value="NZ_CBCSHZ010000006.1"/>
</dbReference>
<dbReference type="EMBL" id="VORY01000007">
    <property type="protein sequence ID" value="TXD93890.1"/>
    <property type="molecule type" value="Genomic_DNA"/>
</dbReference>
<keyword evidence="3" id="KW-1185">Reference proteome</keyword>
<reference evidence="2 3" key="1">
    <citation type="submission" date="2019-08" db="EMBL/GenBank/DDBJ databases">
        <title>Genome sequence of Gillisia hiemivivida IC154 (type strain).</title>
        <authorList>
            <person name="Bowman J.P."/>
        </authorList>
    </citation>
    <scope>NUCLEOTIDE SEQUENCE [LARGE SCALE GENOMIC DNA]</scope>
    <source>
        <strain evidence="2 3">IC154</strain>
    </source>
</reference>
<gene>
    <name evidence="2" type="ORF">ES724_08160</name>
</gene>
<comment type="caution">
    <text evidence="2">The sequence shown here is derived from an EMBL/GenBank/DDBJ whole genome shotgun (WGS) entry which is preliminary data.</text>
</comment>
<dbReference type="OrthoDB" id="952827at2"/>
<evidence type="ECO:0000259" key="1">
    <source>
        <dbReference type="Pfam" id="PF00535"/>
    </source>
</evidence>
<dbReference type="Gene3D" id="3.90.550.10">
    <property type="entry name" value="Spore Coat Polysaccharide Biosynthesis Protein SpsA, Chain A"/>
    <property type="match status" value="1"/>
</dbReference>
<dbReference type="InterPro" id="IPR001173">
    <property type="entry name" value="Glyco_trans_2-like"/>
</dbReference>
<dbReference type="InterPro" id="IPR029044">
    <property type="entry name" value="Nucleotide-diphossugar_trans"/>
</dbReference>
<dbReference type="GO" id="GO:0006487">
    <property type="term" value="P:protein N-linked glycosylation"/>
    <property type="evidence" value="ECO:0007669"/>
    <property type="project" value="TreeGrafter"/>
</dbReference>